<feature type="binding site" evidence="8">
    <location>
        <position position="99"/>
    </location>
    <ligand>
        <name>GTP</name>
        <dbReference type="ChEBI" id="CHEBI:37565"/>
    </ligand>
</feature>
<dbReference type="InterPro" id="IPR029044">
    <property type="entry name" value="Nucleotide-diphossugar_trans"/>
</dbReference>
<evidence type="ECO:0000256" key="8">
    <source>
        <dbReference type="HAMAP-Rule" id="MF_00316"/>
    </source>
</evidence>
<dbReference type="HAMAP" id="MF_00316">
    <property type="entry name" value="MobA"/>
    <property type="match status" value="1"/>
</dbReference>
<feature type="binding site" evidence="8">
    <location>
        <position position="51"/>
    </location>
    <ligand>
        <name>GTP</name>
        <dbReference type="ChEBI" id="CHEBI:37565"/>
    </ligand>
</feature>
<feature type="binding site" evidence="8">
    <location>
        <position position="99"/>
    </location>
    <ligand>
        <name>Mg(2+)</name>
        <dbReference type="ChEBI" id="CHEBI:18420"/>
    </ligand>
</feature>
<sequence>MMANAFPGLILGGGLSRRMGEDKTQALLGEIPLLEIVANRLRPQVWALAVNLPIGHPLAGTYRNVPDTLAERPGPLAGILAGMQTFEDEAQHLLTVPGDAPFLPGDLVQRLANKHYADEIVIATSNGREHPVVGLWPTSLAPDLQAWLETPDNRRVRDFIHRHRFRMVDFAMLPRRDGRGEIDPFFNINTPADLAFAREVLAGGGA</sequence>
<feature type="binding site" evidence="8">
    <location>
        <position position="23"/>
    </location>
    <ligand>
        <name>GTP</name>
        <dbReference type="ChEBI" id="CHEBI:37565"/>
    </ligand>
</feature>
<dbReference type="GO" id="GO:0046872">
    <property type="term" value="F:metal ion binding"/>
    <property type="evidence" value="ECO:0007669"/>
    <property type="project" value="UniProtKB-KW"/>
</dbReference>
<feature type="binding site" evidence="8">
    <location>
        <begin position="11"/>
        <end position="13"/>
    </location>
    <ligand>
        <name>GTP</name>
        <dbReference type="ChEBI" id="CHEBI:37565"/>
    </ligand>
</feature>
<comment type="caution">
    <text evidence="10">The sequence shown here is derived from an EMBL/GenBank/DDBJ whole genome shotgun (WGS) entry which is preliminary data.</text>
</comment>
<evidence type="ECO:0000313" key="10">
    <source>
        <dbReference type="EMBL" id="TPP11352.1"/>
    </source>
</evidence>
<dbReference type="NCBIfam" id="TIGR02665">
    <property type="entry name" value="molyb_mobA"/>
    <property type="match status" value="1"/>
</dbReference>
<dbReference type="CDD" id="cd02503">
    <property type="entry name" value="MobA"/>
    <property type="match status" value="1"/>
</dbReference>
<evidence type="ECO:0000259" key="9">
    <source>
        <dbReference type="Pfam" id="PF12804"/>
    </source>
</evidence>
<feature type="binding site" evidence="8">
    <location>
        <position position="67"/>
    </location>
    <ligand>
        <name>GTP</name>
        <dbReference type="ChEBI" id="CHEBI:37565"/>
    </ligand>
</feature>
<keyword evidence="11" id="KW-1185">Reference proteome</keyword>
<accession>A0A504V1Q3</accession>
<keyword evidence="2 8" id="KW-0808">Transferase</keyword>
<organism evidence="10 11">
    <name type="scientific">Rhizobium glycinendophyticum</name>
    <dbReference type="NCBI Taxonomy" id="2589807"/>
    <lineage>
        <taxon>Bacteria</taxon>
        <taxon>Pseudomonadati</taxon>
        <taxon>Pseudomonadota</taxon>
        <taxon>Alphaproteobacteria</taxon>
        <taxon>Hyphomicrobiales</taxon>
        <taxon>Rhizobiaceae</taxon>
        <taxon>Rhizobium/Agrobacterium group</taxon>
        <taxon>Rhizobium</taxon>
    </lineage>
</organism>
<comment type="subcellular location">
    <subcellularLocation>
        <location evidence="8">Cytoplasm</location>
    </subcellularLocation>
</comment>
<keyword evidence="5 8" id="KW-0460">Magnesium</keyword>
<comment type="cofactor">
    <cofactor evidence="8">
        <name>Mg(2+)</name>
        <dbReference type="ChEBI" id="CHEBI:18420"/>
    </cofactor>
</comment>
<keyword evidence="10" id="KW-0548">Nucleotidyltransferase</keyword>
<keyword evidence="7 8" id="KW-0501">Molybdenum cofactor biosynthesis</keyword>
<comment type="similarity">
    <text evidence="8">Belongs to the MobA family.</text>
</comment>
<proteinExistence type="inferred from homology"/>
<name>A0A504V1Q3_9HYPH</name>
<dbReference type="PANTHER" id="PTHR19136">
    <property type="entry name" value="MOLYBDENUM COFACTOR GUANYLYLTRANSFERASE"/>
    <property type="match status" value="1"/>
</dbReference>
<dbReference type="AlphaFoldDB" id="A0A504V1Q3"/>
<comment type="catalytic activity">
    <reaction evidence="8">
        <text>Mo-molybdopterin + GTP + H(+) = Mo-molybdopterin guanine dinucleotide + diphosphate</text>
        <dbReference type="Rhea" id="RHEA:34243"/>
        <dbReference type="ChEBI" id="CHEBI:15378"/>
        <dbReference type="ChEBI" id="CHEBI:33019"/>
        <dbReference type="ChEBI" id="CHEBI:37565"/>
        <dbReference type="ChEBI" id="CHEBI:71302"/>
        <dbReference type="ChEBI" id="CHEBI:71310"/>
        <dbReference type="EC" id="2.7.7.77"/>
    </reaction>
</comment>
<feature type="domain" description="MobA-like NTP transferase" evidence="9">
    <location>
        <begin position="8"/>
        <end position="162"/>
    </location>
</feature>
<dbReference type="EMBL" id="VFYP01000001">
    <property type="protein sequence ID" value="TPP11352.1"/>
    <property type="molecule type" value="Genomic_DNA"/>
</dbReference>
<dbReference type="GO" id="GO:1902758">
    <property type="term" value="P:bis(molybdopterin guanine dinucleotide)molybdenum biosynthetic process"/>
    <property type="evidence" value="ECO:0007669"/>
    <property type="project" value="TreeGrafter"/>
</dbReference>
<dbReference type="GO" id="GO:0005737">
    <property type="term" value="C:cytoplasm"/>
    <property type="evidence" value="ECO:0007669"/>
    <property type="project" value="UniProtKB-SubCell"/>
</dbReference>
<dbReference type="InterPro" id="IPR013482">
    <property type="entry name" value="Molybde_CF_guanTrfase"/>
</dbReference>
<dbReference type="Proteomes" id="UP000316429">
    <property type="component" value="Unassembled WGS sequence"/>
</dbReference>
<dbReference type="SUPFAM" id="SSF53448">
    <property type="entry name" value="Nucleotide-diphospho-sugar transferases"/>
    <property type="match status" value="1"/>
</dbReference>
<evidence type="ECO:0000256" key="5">
    <source>
        <dbReference type="ARBA" id="ARBA00022842"/>
    </source>
</evidence>
<comment type="function">
    <text evidence="8">Transfers a GMP moiety from GTP to Mo-molybdopterin (Mo-MPT) cofactor (Moco or molybdenum cofactor) to form Mo-molybdopterin guanine dinucleotide (Mo-MGD) cofactor.</text>
</comment>
<keyword evidence="4 8" id="KW-0547">Nucleotide-binding</keyword>
<evidence type="ECO:0000256" key="1">
    <source>
        <dbReference type="ARBA" id="ARBA00022490"/>
    </source>
</evidence>
<dbReference type="GO" id="GO:0005525">
    <property type="term" value="F:GTP binding"/>
    <property type="evidence" value="ECO:0007669"/>
    <property type="project" value="UniProtKB-UniRule"/>
</dbReference>
<comment type="subunit">
    <text evidence="8">Monomer.</text>
</comment>
<dbReference type="PANTHER" id="PTHR19136:SF81">
    <property type="entry name" value="MOLYBDENUM COFACTOR GUANYLYLTRANSFERASE"/>
    <property type="match status" value="1"/>
</dbReference>
<evidence type="ECO:0000256" key="3">
    <source>
        <dbReference type="ARBA" id="ARBA00022723"/>
    </source>
</evidence>
<keyword evidence="3 8" id="KW-0479">Metal-binding</keyword>
<comment type="domain">
    <text evidence="8">The N-terminal domain determines nucleotide recognition and specific binding, while the C-terminal domain determines the specific binding to the target protein.</text>
</comment>
<evidence type="ECO:0000256" key="2">
    <source>
        <dbReference type="ARBA" id="ARBA00022679"/>
    </source>
</evidence>
<dbReference type="GO" id="GO:0061603">
    <property type="term" value="F:molybdenum cofactor guanylyltransferase activity"/>
    <property type="evidence" value="ECO:0007669"/>
    <property type="project" value="UniProtKB-EC"/>
</dbReference>
<evidence type="ECO:0000313" key="11">
    <source>
        <dbReference type="Proteomes" id="UP000316429"/>
    </source>
</evidence>
<dbReference type="Pfam" id="PF12804">
    <property type="entry name" value="NTP_transf_3"/>
    <property type="match status" value="1"/>
</dbReference>
<keyword evidence="1 8" id="KW-0963">Cytoplasm</keyword>
<dbReference type="OrthoDB" id="9788394at2"/>
<evidence type="ECO:0000256" key="4">
    <source>
        <dbReference type="ARBA" id="ARBA00022741"/>
    </source>
</evidence>
<protein>
    <recommendedName>
        <fullName evidence="8">Molybdenum cofactor guanylyltransferase</fullName>
        <shortName evidence="8">MoCo guanylyltransferase</shortName>
        <ecNumber evidence="8">2.7.7.77</ecNumber>
    </recommendedName>
    <alternativeName>
        <fullName evidence="8">GTP:molybdopterin guanylyltransferase</fullName>
    </alternativeName>
    <alternativeName>
        <fullName evidence="8">Mo-MPT guanylyltransferase</fullName>
    </alternativeName>
    <alternativeName>
        <fullName evidence="8">Molybdopterin guanylyltransferase</fullName>
    </alternativeName>
    <alternativeName>
        <fullName evidence="8">Molybdopterin-guanine dinucleotide synthase</fullName>
        <shortName evidence="8">MGD synthase</shortName>
    </alternativeName>
</protein>
<evidence type="ECO:0000256" key="7">
    <source>
        <dbReference type="ARBA" id="ARBA00023150"/>
    </source>
</evidence>
<dbReference type="EC" id="2.7.7.77" evidence="8"/>
<reference evidence="10 11" key="1">
    <citation type="submission" date="2019-06" db="EMBL/GenBank/DDBJ databases">
        <title>Rhizobium sp. CL12 isolated from roots of soybean.</title>
        <authorList>
            <person name="Wang C."/>
        </authorList>
    </citation>
    <scope>NUCLEOTIDE SEQUENCE [LARGE SCALE GENOMIC DNA]</scope>
    <source>
        <strain evidence="10 11">CL12</strain>
    </source>
</reference>
<dbReference type="Gene3D" id="3.90.550.10">
    <property type="entry name" value="Spore Coat Polysaccharide Biosynthesis Protein SpsA, Chain A"/>
    <property type="match status" value="1"/>
</dbReference>
<keyword evidence="6 8" id="KW-0342">GTP-binding</keyword>
<evidence type="ECO:0000256" key="6">
    <source>
        <dbReference type="ARBA" id="ARBA00023134"/>
    </source>
</evidence>
<dbReference type="InterPro" id="IPR025877">
    <property type="entry name" value="MobA-like_NTP_Trfase"/>
</dbReference>
<gene>
    <name evidence="8 10" type="primary">mobA</name>
    <name evidence="10" type="ORF">FJQ55_11240</name>
</gene>